<reference evidence="1" key="1">
    <citation type="submission" date="2018-02" db="EMBL/GenBank/DDBJ databases">
        <title>The genomes of Aspergillus section Nigri reveals drivers in fungal speciation.</title>
        <authorList>
            <consortium name="DOE Joint Genome Institute"/>
            <person name="Vesth T.C."/>
            <person name="Nybo J."/>
            <person name="Theobald S."/>
            <person name="Brandl J."/>
            <person name="Frisvad J.C."/>
            <person name="Nielsen K.F."/>
            <person name="Lyhne E.K."/>
            <person name="Kogle M.E."/>
            <person name="Kuo A."/>
            <person name="Riley R."/>
            <person name="Clum A."/>
            <person name="Nolan M."/>
            <person name="Lipzen A."/>
            <person name="Salamov A."/>
            <person name="Henrissat B."/>
            <person name="Wiebenga A."/>
            <person name="De vries R.P."/>
            <person name="Grigoriev I.V."/>
            <person name="Mortensen U.H."/>
            <person name="Andersen M.R."/>
            <person name="Baker S.E."/>
        </authorList>
    </citation>
    <scope>NUCLEOTIDE SEQUENCE</scope>
    <source>
        <strain evidence="1">CBS 621.78</strain>
    </source>
</reference>
<proteinExistence type="predicted"/>
<keyword evidence="2" id="KW-1185">Reference proteome</keyword>
<sequence>MGLDTAQLNSSLSFHGLPKLCPRARSDPGSDFESACNRSQRNSPVDEEEPAGDLDANVPEPESKLKKRTLDFHSDSDDPTKNSPPKKCKPILPTTKKLSRPIPPKTPILPTAPKAFPKKPVPTTPRTPAPVTDSTPRTDHAHQSWIELAH</sequence>
<organism evidence="1 2">
    <name type="scientific">Aspergillus brunneoviolaceus CBS 621.78</name>
    <dbReference type="NCBI Taxonomy" id="1450534"/>
    <lineage>
        <taxon>Eukaryota</taxon>
        <taxon>Fungi</taxon>
        <taxon>Dikarya</taxon>
        <taxon>Ascomycota</taxon>
        <taxon>Pezizomycotina</taxon>
        <taxon>Eurotiomycetes</taxon>
        <taxon>Eurotiomycetidae</taxon>
        <taxon>Eurotiales</taxon>
        <taxon>Aspergillaceae</taxon>
        <taxon>Aspergillus</taxon>
        <taxon>Aspergillus subgen. Circumdati</taxon>
    </lineage>
</organism>
<protein>
    <submittedName>
        <fullName evidence="1">Uncharacterized protein</fullName>
    </submittedName>
</protein>
<gene>
    <name evidence="1" type="ORF">BO95DRAFT_462255</name>
</gene>
<name>A0ACD1GDB5_9EURO</name>
<dbReference type="EMBL" id="KZ825331">
    <property type="protein sequence ID" value="RAH47225.1"/>
    <property type="molecule type" value="Genomic_DNA"/>
</dbReference>
<evidence type="ECO:0000313" key="2">
    <source>
        <dbReference type="Proteomes" id="UP000249057"/>
    </source>
</evidence>
<dbReference type="Proteomes" id="UP000249057">
    <property type="component" value="Unassembled WGS sequence"/>
</dbReference>
<accession>A0ACD1GDB5</accession>
<evidence type="ECO:0000313" key="1">
    <source>
        <dbReference type="EMBL" id="RAH47225.1"/>
    </source>
</evidence>